<feature type="transmembrane region" description="Helical" evidence="1">
    <location>
        <begin position="97"/>
        <end position="118"/>
    </location>
</feature>
<keyword evidence="1" id="KW-0874">Quinone</keyword>
<comment type="catalytic activity">
    <reaction evidence="1">
        <text>a quinone + NADH + 5 H(+)(in) = a quinol + NAD(+) + 4 H(+)(out)</text>
        <dbReference type="Rhea" id="RHEA:57888"/>
        <dbReference type="ChEBI" id="CHEBI:15378"/>
        <dbReference type="ChEBI" id="CHEBI:24646"/>
        <dbReference type="ChEBI" id="CHEBI:57540"/>
        <dbReference type="ChEBI" id="CHEBI:57945"/>
        <dbReference type="ChEBI" id="CHEBI:132124"/>
    </reaction>
</comment>
<dbReference type="RefSeq" id="WP_154542919.1">
    <property type="nucleotide sequence ID" value="NZ_VULO01000001.1"/>
</dbReference>
<sequence>MWPQMSGIGEALLFWCVATIMVVAALGVLFLKRAAYAALCMVVVMLGVAVLYFALQAPFNGVVQVVVYTGAIMMLFLFVIMMIGLSARDGFEEQRPGYIITAVILGIALAGLGIAIVLHSTVTGPGTIDVDPYSNGPVTGLATELFANHWLTIELAAMLLVTSAVGAVLMTNSDRLRPKFTQRAAAEARMKEYATKGAHPGQIPAPGVYATSNAVDNPAISGDTGTIVEESIPRVLRVRGLGKPMGALEPEVTKSLQLAKAGRDQDTLWAEKTIVPQSRAWGMPGDKAPQGLKQVVKNQGGDQ</sequence>
<dbReference type="AlphaFoldDB" id="A0A6N7W4G1"/>
<gene>
    <name evidence="3" type="ORF">FYJ24_00880</name>
</gene>
<dbReference type="EC" id="7.1.1.-" evidence="1"/>
<feature type="region of interest" description="Disordered" evidence="2">
    <location>
        <begin position="279"/>
        <end position="303"/>
    </location>
</feature>
<dbReference type="Gene3D" id="1.20.120.1200">
    <property type="entry name" value="NADH-ubiquinone/plastoquinone oxidoreductase chain 6, subunit NuoJ"/>
    <property type="match status" value="1"/>
</dbReference>
<keyword evidence="1" id="KW-0472">Membrane</keyword>
<dbReference type="NCBIfam" id="NF005165">
    <property type="entry name" value="PRK06638.1-5"/>
    <property type="match status" value="1"/>
</dbReference>
<evidence type="ECO:0000313" key="4">
    <source>
        <dbReference type="Proteomes" id="UP000470875"/>
    </source>
</evidence>
<evidence type="ECO:0000256" key="2">
    <source>
        <dbReference type="SAM" id="MobiDB-lite"/>
    </source>
</evidence>
<keyword evidence="1" id="KW-0812">Transmembrane</keyword>
<dbReference type="GO" id="GO:0016491">
    <property type="term" value="F:oxidoreductase activity"/>
    <property type="evidence" value="ECO:0007669"/>
    <property type="project" value="UniProtKB-KW"/>
</dbReference>
<keyword evidence="1" id="KW-1133">Transmembrane helix</keyword>
<comment type="function">
    <text evidence="1">NDH-1 shuttles electrons from NADH, via FMN and iron-sulfur (Fe-S) centers, to quinones in the respiratory chain. Couples the redox reaction to proton translocation (for every two electrons transferred, four hydrogen ions are translocated across the cytoplasmic membrane), and thus conserves the redox energy in a proton gradient.</text>
</comment>
<name>A0A6N7W4G1_9ACTO</name>
<feature type="transmembrane region" description="Helical" evidence="1">
    <location>
        <begin position="61"/>
        <end position="85"/>
    </location>
</feature>
<dbReference type="PANTHER" id="PTHR33269">
    <property type="entry name" value="NADH-UBIQUINONE OXIDOREDUCTASE CHAIN 6"/>
    <property type="match status" value="1"/>
</dbReference>
<dbReference type="GO" id="GO:0008137">
    <property type="term" value="F:NADH dehydrogenase (ubiquinone) activity"/>
    <property type="evidence" value="ECO:0007669"/>
    <property type="project" value="UniProtKB-UniRule"/>
</dbReference>
<evidence type="ECO:0000313" key="3">
    <source>
        <dbReference type="EMBL" id="MSS83342.1"/>
    </source>
</evidence>
<dbReference type="Proteomes" id="UP000470875">
    <property type="component" value="Unassembled WGS sequence"/>
</dbReference>
<dbReference type="PANTHER" id="PTHR33269:SF19">
    <property type="entry name" value="NADH-QUINONE OXIDOREDUCTASE SUBUNIT J"/>
    <property type="match status" value="1"/>
</dbReference>
<keyword evidence="4" id="KW-1185">Reference proteome</keyword>
<evidence type="ECO:0000256" key="1">
    <source>
        <dbReference type="RuleBase" id="RU004429"/>
    </source>
</evidence>
<organism evidence="3 4">
    <name type="scientific">Scrofimicrobium canadense</name>
    <dbReference type="NCBI Taxonomy" id="2652290"/>
    <lineage>
        <taxon>Bacteria</taxon>
        <taxon>Bacillati</taxon>
        <taxon>Actinomycetota</taxon>
        <taxon>Actinomycetes</taxon>
        <taxon>Actinomycetales</taxon>
        <taxon>Actinomycetaceae</taxon>
        <taxon>Scrofimicrobium</taxon>
    </lineage>
</organism>
<dbReference type="Pfam" id="PF00499">
    <property type="entry name" value="Oxidored_q3"/>
    <property type="match status" value="1"/>
</dbReference>
<accession>A0A6N7W4G1</accession>
<comment type="similarity">
    <text evidence="1">Belongs to the complex I subunit 6 family.</text>
</comment>
<dbReference type="GO" id="GO:0005886">
    <property type="term" value="C:plasma membrane"/>
    <property type="evidence" value="ECO:0007669"/>
    <property type="project" value="UniProtKB-SubCell"/>
</dbReference>
<feature type="transmembrane region" description="Helical" evidence="1">
    <location>
        <begin position="150"/>
        <end position="170"/>
    </location>
</feature>
<comment type="caution">
    <text evidence="3">The sequence shown here is derived from an EMBL/GenBank/DDBJ whole genome shotgun (WGS) entry which is preliminary data.</text>
</comment>
<dbReference type="InterPro" id="IPR001457">
    <property type="entry name" value="NADH_UbQ/plastoQ_OxRdtase_su6"/>
</dbReference>
<dbReference type="EMBL" id="VULO01000001">
    <property type="protein sequence ID" value="MSS83342.1"/>
    <property type="molecule type" value="Genomic_DNA"/>
</dbReference>
<feature type="transmembrane region" description="Helical" evidence="1">
    <location>
        <begin position="12"/>
        <end position="31"/>
    </location>
</feature>
<proteinExistence type="inferred from homology"/>
<protein>
    <recommendedName>
        <fullName evidence="1">NADH-quinone oxidoreductase subunit J</fullName>
        <ecNumber evidence="1">7.1.1.-</ecNumber>
    </recommendedName>
</protein>
<dbReference type="GO" id="GO:0048038">
    <property type="term" value="F:quinone binding"/>
    <property type="evidence" value="ECO:0007669"/>
    <property type="project" value="UniProtKB-UniRule"/>
</dbReference>
<comment type="subcellular location">
    <subcellularLocation>
        <location evidence="1">Cell membrane</location>
        <topology evidence="1">Multi-pass membrane protein</topology>
    </subcellularLocation>
</comment>
<keyword evidence="1" id="KW-1003">Cell membrane</keyword>
<feature type="transmembrane region" description="Helical" evidence="1">
    <location>
        <begin position="36"/>
        <end position="55"/>
    </location>
</feature>
<dbReference type="InterPro" id="IPR042106">
    <property type="entry name" value="Nuo/plastoQ_OxRdtase_6_NuoJ"/>
</dbReference>
<keyword evidence="3" id="KW-0560">Oxidoreductase</keyword>
<reference evidence="3 4" key="1">
    <citation type="submission" date="2019-08" db="EMBL/GenBank/DDBJ databases">
        <title>In-depth cultivation of the pig gut microbiome towards novel bacterial diversity and tailored functional studies.</title>
        <authorList>
            <person name="Wylensek D."/>
            <person name="Hitch T.C.A."/>
            <person name="Clavel T."/>
        </authorList>
    </citation>
    <scope>NUCLEOTIDE SEQUENCE [LARGE SCALE GENOMIC DNA]</scope>
    <source>
        <strain evidence="3 4">WB03_NA08</strain>
    </source>
</reference>
<keyword evidence="1" id="KW-0520">NAD</keyword>